<evidence type="ECO:0000313" key="3">
    <source>
        <dbReference type="Proteomes" id="UP000198860"/>
    </source>
</evidence>
<keyword evidence="1" id="KW-0812">Transmembrane</keyword>
<reference evidence="3" key="1">
    <citation type="submission" date="2016-10" db="EMBL/GenBank/DDBJ databases">
        <authorList>
            <person name="Varghese N."/>
            <person name="Submissions S."/>
        </authorList>
    </citation>
    <scope>NUCLEOTIDE SEQUENCE [LARGE SCALE GENOMIC DNA]</scope>
    <source>
        <strain evidence="3">CGMCC 1.3703</strain>
    </source>
</reference>
<dbReference type="Proteomes" id="UP000198860">
    <property type="component" value="Unassembled WGS sequence"/>
</dbReference>
<keyword evidence="1" id="KW-1133">Transmembrane helix</keyword>
<accession>A0A1H0ENR4</accession>
<feature type="transmembrane region" description="Helical" evidence="1">
    <location>
        <begin position="7"/>
        <end position="25"/>
    </location>
</feature>
<name>A0A1H0ENR4_HALAD</name>
<dbReference type="EMBL" id="FNIZ01000001">
    <property type="protein sequence ID" value="SDN83975.1"/>
    <property type="molecule type" value="Genomic_DNA"/>
</dbReference>
<evidence type="ECO:0000256" key="1">
    <source>
        <dbReference type="SAM" id="Phobius"/>
    </source>
</evidence>
<organism evidence="2 3">
    <name type="scientific">Halobacillus aidingensis</name>
    <dbReference type="NCBI Taxonomy" id="240303"/>
    <lineage>
        <taxon>Bacteria</taxon>
        <taxon>Bacillati</taxon>
        <taxon>Bacillota</taxon>
        <taxon>Bacilli</taxon>
        <taxon>Bacillales</taxon>
        <taxon>Bacillaceae</taxon>
        <taxon>Halobacillus</taxon>
    </lineage>
</organism>
<evidence type="ECO:0000313" key="2">
    <source>
        <dbReference type="EMBL" id="SDN83975.1"/>
    </source>
</evidence>
<gene>
    <name evidence="2" type="ORF">SAMN05421677_101256</name>
</gene>
<dbReference type="OrthoDB" id="2474144at2"/>
<keyword evidence="1" id="KW-0472">Membrane</keyword>
<dbReference type="AlphaFoldDB" id="A0A1H0ENR4"/>
<protein>
    <submittedName>
        <fullName evidence="2">Uncharacterized protein</fullName>
    </submittedName>
</protein>
<keyword evidence="3" id="KW-1185">Reference proteome</keyword>
<dbReference type="RefSeq" id="WP_089650689.1">
    <property type="nucleotide sequence ID" value="NZ_FNIZ01000001.1"/>
</dbReference>
<sequence length="160" mass="17615">MKKIFRYVVFVLILLFVSIIGFLKLNPPLTHGSIGTTEDKQTVIVALGNKSLLGSIQITDVSINNNQQPTNIKMQISDSEKGFIITDTYALVEDAYAINEYETIPLAPDTSPLASKAMAASPDTSPTTIYGLSITEESSIESIKLTYRFFGLIFFKTIQV</sequence>
<proteinExistence type="predicted"/>